<protein>
    <submittedName>
        <fullName evidence="3">Uncharacterized protein</fullName>
    </submittedName>
</protein>
<accession>I7MN09</accession>
<organism evidence="3 4">
    <name type="scientific">Tetrahymena thermophila (strain SB210)</name>
    <dbReference type="NCBI Taxonomy" id="312017"/>
    <lineage>
        <taxon>Eukaryota</taxon>
        <taxon>Sar</taxon>
        <taxon>Alveolata</taxon>
        <taxon>Ciliophora</taxon>
        <taxon>Intramacronucleata</taxon>
        <taxon>Oligohymenophorea</taxon>
        <taxon>Hymenostomatida</taxon>
        <taxon>Tetrahymenina</taxon>
        <taxon>Tetrahymenidae</taxon>
        <taxon>Tetrahymena</taxon>
    </lineage>
</organism>
<feature type="region of interest" description="Disordered" evidence="2">
    <location>
        <begin position="251"/>
        <end position="277"/>
    </location>
</feature>
<dbReference type="AlphaFoldDB" id="I7MN09"/>
<dbReference type="KEGG" id="tet:TTHERM_00497420"/>
<feature type="compositionally biased region" description="Low complexity" evidence="2">
    <location>
        <begin position="108"/>
        <end position="119"/>
    </location>
</feature>
<evidence type="ECO:0000313" key="3">
    <source>
        <dbReference type="EMBL" id="EAS07689.2"/>
    </source>
</evidence>
<name>I7MN09_TETTS</name>
<gene>
    <name evidence="3" type="ORF">TTHERM_00497420</name>
</gene>
<evidence type="ECO:0000256" key="2">
    <source>
        <dbReference type="SAM" id="MobiDB-lite"/>
    </source>
</evidence>
<sequence>MQYFSKFEDIHFNQKQNEVIELSLYKMKNNKKQDQKSSQLQKIDKLKLPKEYKIQLLRGLKENLEQKLQEEKASKQRLNVIRKMQLKQERLDLQNSLKKSDSVKENQDLPSSSSSNQSSPKKDNKKVYEEITSLVKALTEVEKDLIKMKQQRNKISEQLEDVKYDLIDMKEFQQIQAQELLRQDLYMNDLKKQITVMSQHGLCTPREYISNLNQTRLNQTRLNATIMEEVKFKLENVKDFLKDAYSKIKRKKNNEDPNQQNQQGQNTNRILSGLDVQ</sequence>
<evidence type="ECO:0000313" key="4">
    <source>
        <dbReference type="Proteomes" id="UP000009168"/>
    </source>
</evidence>
<feature type="compositionally biased region" description="Basic and acidic residues" evidence="2">
    <location>
        <begin position="94"/>
        <end position="107"/>
    </location>
</feature>
<dbReference type="InParanoid" id="I7MN09"/>
<keyword evidence="1" id="KW-0175">Coiled coil</keyword>
<dbReference type="EMBL" id="GG662212">
    <property type="protein sequence ID" value="EAS07689.2"/>
    <property type="molecule type" value="Genomic_DNA"/>
</dbReference>
<dbReference type="Proteomes" id="UP000009168">
    <property type="component" value="Unassembled WGS sequence"/>
</dbReference>
<dbReference type="RefSeq" id="XP_001027931.2">
    <property type="nucleotide sequence ID" value="XM_001027931.2"/>
</dbReference>
<feature type="region of interest" description="Disordered" evidence="2">
    <location>
        <begin position="94"/>
        <end position="126"/>
    </location>
</feature>
<reference evidence="4" key="1">
    <citation type="journal article" date="2006" name="PLoS Biol.">
        <title>Macronuclear genome sequence of the ciliate Tetrahymena thermophila, a model eukaryote.</title>
        <authorList>
            <person name="Eisen J.A."/>
            <person name="Coyne R.S."/>
            <person name="Wu M."/>
            <person name="Wu D."/>
            <person name="Thiagarajan M."/>
            <person name="Wortman J.R."/>
            <person name="Badger J.H."/>
            <person name="Ren Q."/>
            <person name="Amedeo P."/>
            <person name="Jones K.M."/>
            <person name="Tallon L.J."/>
            <person name="Delcher A.L."/>
            <person name="Salzberg S.L."/>
            <person name="Silva J.C."/>
            <person name="Haas B.J."/>
            <person name="Majoros W.H."/>
            <person name="Farzad M."/>
            <person name="Carlton J.M."/>
            <person name="Smith R.K. Jr."/>
            <person name="Garg J."/>
            <person name="Pearlman R.E."/>
            <person name="Karrer K.M."/>
            <person name="Sun L."/>
            <person name="Manning G."/>
            <person name="Elde N.C."/>
            <person name="Turkewitz A.P."/>
            <person name="Asai D.J."/>
            <person name="Wilkes D.E."/>
            <person name="Wang Y."/>
            <person name="Cai H."/>
            <person name="Collins K."/>
            <person name="Stewart B.A."/>
            <person name="Lee S.R."/>
            <person name="Wilamowska K."/>
            <person name="Weinberg Z."/>
            <person name="Ruzzo W.L."/>
            <person name="Wloga D."/>
            <person name="Gaertig J."/>
            <person name="Frankel J."/>
            <person name="Tsao C.-C."/>
            <person name="Gorovsky M.A."/>
            <person name="Keeling P.J."/>
            <person name="Waller R.F."/>
            <person name="Patron N.J."/>
            <person name="Cherry J.M."/>
            <person name="Stover N.A."/>
            <person name="Krieger C.J."/>
            <person name="del Toro C."/>
            <person name="Ryder H.F."/>
            <person name="Williamson S.C."/>
            <person name="Barbeau R.A."/>
            <person name="Hamilton E.P."/>
            <person name="Orias E."/>
        </authorList>
    </citation>
    <scope>NUCLEOTIDE SEQUENCE [LARGE SCALE GENOMIC DNA]</scope>
    <source>
        <strain evidence="4">SB210</strain>
    </source>
</reference>
<dbReference type="GeneID" id="7838417"/>
<keyword evidence="4" id="KW-1185">Reference proteome</keyword>
<feature type="coiled-coil region" evidence="1">
    <location>
        <begin position="54"/>
        <end position="81"/>
    </location>
</feature>
<feature type="compositionally biased region" description="Low complexity" evidence="2">
    <location>
        <begin position="256"/>
        <end position="268"/>
    </location>
</feature>
<evidence type="ECO:0000256" key="1">
    <source>
        <dbReference type="SAM" id="Coils"/>
    </source>
</evidence>
<proteinExistence type="predicted"/>